<comment type="caution">
    <text evidence="2">The sequence shown here is derived from an EMBL/GenBank/DDBJ whole genome shotgun (WGS) entry which is preliminary data.</text>
</comment>
<feature type="region of interest" description="Disordered" evidence="1">
    <location>
        <begin position="25"/>
        <end position="47"/>
    </location>
</feature>
<reference evidence="2" key="1">
    <citation type="submission" date="2019-12" db="EMBL/GenBank/DDBJ databases">
        <title>Genome sequencing and annotation of Brassica cretica.</title>
        <authorList>
            <person name="Studholme D.J."/>
            <person name="Sarris P."/>
        </authorList>
    </citation>
    <scope>NUCLEOTIDE SEQUENCE</scope>
    <source>
        <strain evidence="2">PFS-109/04</strain>
        <tissue evidence="2">Leaf</tissue>
    </source>
</reference>
<feature type="compositionally biased region" description="Basic residues" evidence="1">
    <location>
        <begin position="165"/>
        <end position="174"/>
    </location>
</feature>
<dbReference type="Proteomes" id="UP000712600">
    <property type="component" value="Unassembled WGS sequence"/>
</dbReference>
<feature type="compositionally biased region" description="Polar residues" evidence="1">
    <location>
        <begin position="36"/>
        <end position="47"/>
    </location>
</feature>
<evidence type="ECO:0008006" key="4">
    <source>
        <dbReference type="Google" id="ProtNLM"/>
    </source>
</evidence>
<dbReference type="GO" id="GO:0043175">
    <property type="term" value="F:RNA polymerase core enzyme binding"/>
    <property type="evidence" value="ECO:0007669"/>
    <property type="project" value="InterPro"/>
</dbReference>
<evidence type="ECO:0000313" key="2">
    <source>
        <dbReference type="EMBL" id="KAF3535878.1"/>
    </source>
</evidence>
<evidence type="ECO:0000313" key="3">
    <source>
        <dbReference type="Proteomes" id="UP000712600"/>
    </source>
</evidence>
<feature type="compositionally biased region" description="Basic and acidic residues" evidence="1">
    <location>
        <begin position="246"/>
        <end position="259"/>
    </location>
</feature>
<evidence type="ECO:0000256" key="1">
    <source>
        <dbReference type="SAM" id="MobiDB-lite"/>
    </source>
</evidence>
<protein>
    <recommendedName>
        <fullName evidence="4">RTR1-type domain-containing protein</fullName>
    </recommendedName>
</protein>
<name>A0A8S9QBD8_BRACR</name>
<gene>
    <name evidence="2" type="ORF">F2Q69_00024628</name>
</gene>
<feature type="region of interest" description="Disordered" evidence="1">
    <location>
        <begin position="165"/>
        <end position="259"/>
    </location>
</feature>
<dbReference type="AlphaFoldDB" id="A0A8S9QBD8"/>
<accession>A0A8S9QBD8</accession>
<proteinExistence type="predicted"/>
<organism evidence="2 3">
    <name type="scientific">Brassica cretica</name>
    <name type="common">Mustard</name>
    <dbReference type="NCBI Taxonomy" id="69181"/>
    <lineage>
        <taxon>Eukaryota</taxon>
        <taxon>Viridiplantae</taxon>
        <taxon>Streptophyta</taxon>
        <taxon>Embryophyta</taxon>
        <taxon>Tracheophyta</taxon>
        <taxon>Spermatophyta</taxon>
        <taxon>Magnoliopsida</taxon>
        <taxon>eudicotyledons</taxon>
        <taxon>Gunneridae</taxon>
        <taxon>Pentapetalae</taxon>
        <taxon>rosids</taxon>
        <taxon>malvids</taxon>
        <taxon>Brassicales</taxon>
        <taxon>Brassicaceae</taxon>
        <taxon>Brassiceae</taxon>
        <taxon>Brassica</taxon>
    </lineage>
</organism>
<dbReference type="PANTHER" id="PTHR14732:SF0">
    <property type="entry name" value="RNA POLYMERASE II SUBUNIT B1 CTD PHOSPHATASE RPAP2-RELATED"/>
    <property type="match status" value="1"/>
</dbReference>
<dbReference type="PANTHER" id="PTHR14732">
    <property type="entry name" value="RNA POLYMERASE II SUBUNIT B1 CTD PHOSPHATASE RPAP2-RELATED"/>
    <property type="match status" value="1"/>
</dbReference>
<dbReference type="GO" id="GO:0005634">
    <property type="term" value="C:nucleus"/>
    <property type="evidence" value="ECO:0007669"/>
    <property type="project" value="TreeGrafter"/>
</dbReference>
<dbReference type="EMBL" id="QGKX02001290">
    <property type="protein sequence ID" value="KAF3535878.1"/>
    <property type="molecule type" value="Genomic_DNA"/>
</dbReference>
<dbReference type="GO" id="GO:0008420">
    <property type="term" value="F:RNA polymerase II CTD heptapeptide repeat phosphatase activity"/>
    <property type="evidence" value="ECO:0007669"/>
    <property type="project" value="InterPro"/>
</dbReference>
<dbReference type="GO" id="GO:0005737">
    <property type="term" value="C:cytoplasm"/>
    <property type="evidence" value="ECO:0007669"/>
    <property type="project" value="TreeGrafter"/>
</dbReference>
<feature type="compositionally biased region" description="Basic and acidic residues" evidence="1">
    <location>
        <begin position="197"/>
        <end position="210"/>
    </location>
</feature>
<sequence>METEAGEVETTDQCCSVRLWTHERSGSRTERGGSTRFPQTSPVCSNSSGRRFPLHTFRTMSKDHHQAIAINNDAVHKIQLALLQALRYPPFRRYQESRKFCSGECLVSSRAFAKTLQEVRTSEFDMVKLGGILGLFGDEDVEQEEGLGLDKLTIRENRDVERRVWRNSKAKNKQKKQEDPPFDEMGFTSTVIVPDEPNSKAKNEQKKQEDLPFNEMDFTSTVIVPDEPSVSKLTPQTKQPSPPVVKPEDGEGKTPKKSS</sequence>
<dbReference type="InterPro" id="IPR039693">
    <property type="entry name" value="Rtr1/RPAP2"/>
</dbReference>